<dbReference type="Gene3D" id="3.40.50.12780">
    <property type="entry name" value="N-terminal domain of ligase-like"/>
    <property type="match status" value="1"/>
</dbReference>
<keyword evidence="3 10" id="KW-0547">Nucleotide-binding</keyword>
<dbReference type="PANTHER" id="PTHR43439:SF1">
    <property type="entry name" value="PHENYLACETATE-COENZYME A LIGASE"/>
    <property type="match status" value="1"/>
</dbReference>
<dbReference type="GO" id="GO:0010124">
    <property type="term" value="P:phenylacetate catabolic process"/>
    <property type="evidence" value="ECO:0007669"/>
    <property type="project" value="UniProtKB-UniRule"/>
</dbReference>
<evidence type="ECO:0000256" key="10">
    <source>
        <dbReference type="PIRNR" id="PIRNR006444"/>
    </source>
</evidence>
<sequence length="433" mass="48379">MLYWNPAYECMSRSEMIVVQTERLINTVNRVYCNVPFYRAKMQRAGIEPGDIKSLEDLKKLPFTDKEDLRDTYPYGMFAVPMSDIVRIHASSGTTGKQTVVGYTRGDLDSWSEVVARSLCSAGANKESIIQVAYGYGLFTGGLGLHYGAEKIGASVIPISGGNTKRQLTVMKDFGTTILACTPSYVLNMAETMEEMGIRKSDLKLKAGIFGAEPWSGNMRKEIEERLSIMAIDIYGLSEIMGPGVSVGCTYGNGLHIQEDHFIPEIIDPQTQEVLPEGATGELVFTTITKEGIPLIRYRTHDVSSLKYEKCECGRTLVRMSKVTGRSDDMLIIRGVNVFPSQIENVLLQTGETAPHYLLVVDRVDNLDILEIWVEMSQNMFSDKVKKIEELEAKIRKEIASTLGIHAKIRLVEPKSIERSEGKAKRVIDKRRI</sequence>
<dbReference type="InterPro" id="IPR000873">
    <property type="entry name" value="AMP-dep_synth/lig_dom"/>
</dbReference>
<evidence type="ECO:0000313" key="14">
    <source>
        <dbReference type="Proteomes" id="UP000553059"/>
    </source>
</evidence>
<dbReference type="Pfam" id="PF14535">
    <property type="entry name" value="AMP-binding_C_2"/>
    <property type="match status" value="1"/>
</dbReference>
<dbReference type="EC" id="6.2.1.30" evidence="7 10"/>
<evidence type="ECO:0000256" key="8">
    <source>
        <dbReference type="ARBA" id="ARBA00068695"/>
    </source>
</evidence>
<feature type="domain" description="AMP-dependent ligase C-terminal" evidence="12">
    <location>
        <begin position="335"/>
        <end position="431"/>
    </location>
</feature>
<protein>
    <recommendedName>
        <fullName evidence="8 10">Phenylacetate-coenzyme A ligase</fullName>
        <ecNumber evidence="7 10">6.2.1.30</ecNumber>
    </recommendedName>
    <alternativeName>
        <fullName evidence="9 10">Phenylacetyl-CoA ligase</fullName>
    </alternativeName>
</protein>
<evidence type="ECO:0000256" key="1">
    <source>
        <dbReference type="ARBA" id="ARBA00011245"/>
    </source>
</evidence>
<dbReference type="GO" id="GO:0000166">
    <property type="term" value="F:nucleotide binding"/>
    <property type="evidence" value="ECO:0007669"/>
    <property type="project" value="UniProtKB-KW"/>
</dbReference>
<gene>
    <name evidence="13" type="ORF">GX523_16525</name>
</gene>
<dbReference type="Gene3D" id="3.30.300.30">
    <property type="match status" value="1"/>
</dbReference>
<comment type="similarity">
    <text evidence="6 10">Belongs to the phenylacetyl-CoA ligase family.</text>
</comment>
<proteinExistence type="inferred from homology"/>
<comment type="catalytic activity">
    <reaction evidence="4">
        <text>2-phenylacetate + ATP + CoA = phenylacetyl-CoA + AMP + diphosphate</text>
        <dbReference type="Rhea" id="RHEA:20956"/>
        <dbReference type="ChEBI" id="CHEBI:18401"/>
        <dbReference type="ChEBI" id="CHEBI:30616"/>
        <dbReference type="ChEBI" id="CHEBI:33019"/>
        <dbReference type="ChEBI" id="CHEBI:57287"/>
        <dbReference type="ChEBI" id="CHEBI:57390"/>
        <dbReference type="ChEBI" id="CHEBI:456215"/>
        <dbReference type="EC" id="6.2.1.30"/>
    </reaction>
    <physiologicalReaction direction="left-to-right" evidence="4">
        <dbReference type="Rhea" id="RHEA:20957"/>
    </physiologicalReaction>
</comment>
<comment type="caution">
    <text evidence="13">The sequence shown here is derived from an EMBL/GenBank/DDBJ whole genome shotgun (WGS) entry which is preliminary data.</text>
</comment>
<dbReference type="GO" id="GO:0047475">
    <property type="term" value="F:phenylacetate-CoA ligase activity"/>
    <property type="evidence" value="ECO:0007669"/>
    <property type="project" value="UniProtKB-EC"/>
</dbReference>
<dbReference type="FunFam" id="3.30.300.30:FF:000019">
    <property type="entry name" value="Phenylacetate-coenzyme A ligase"/>
    <property type="match status" value="1"/>
</dbReference>
<evidence type="ECO:0000313" key="13">
    <source>
        <dbReference type="EMBL" id="HHY28310.1"/>
    </source>
</evidence>
<dbReference type="InterPro" id="IPR051414">
    <property type="entry name" value="Adenylate-forming_Reductase"/>
</dbReference>
<evidence type="ECO:0000256" key="7">
    <source>
        <dbReference type="ARBA" id="ARBA00066629"/>
    </source>
</evidence>
<feature type="domain" description="AMP-dependent synthetase/ligase" evidence="11">
    <location>
        <begin position="79"/>
        <end position="285"/>
    </location>
</feature>
<dbReference type="InterPro" id="IPR028154">
    <property type="entry name" value="AMP-dep_Lig_C"/>
</dbReference>
<dbReference type="PIRSF" id="PIRSF006444">
    <property type="entry name" value="PaaK"/>
    <property type="match status" value="1"/>
</dbReference>
<dbReference type="InterPro" id="IPR011880">
    <property type="entry name" value="PA_CoA_ligase"/>
</dbReference>
<accession>A0A7C6Z6J0</accession>
<dbReference type="SUPFAM" id="SSF56801">
    <property type="entry name" value="Acetyl-CoA synthetase-like"/>
    <property type="match status" value="1"/>
</dbReference>
<dbReference type="PANTHER" id="PTHR43439">
    <property type="entry name" value="PHENYLACETATE-COENZYME A LIGASE"/>
    <property type="match status" value="1"/>
</dbReference>
<reference evidence="13 14" key="1">
    <citation type="journal article" date="2020" name="Biotechnol. Biofuels">
        <title>New insights from the biogas microbiome by comprehensive genome-resolved metagenomics of nearly 1600 species originating from multiple anaerobic digesters.</title>
        <authorList>
            <person name="Campanaro S."/>
            <person name="Treu L."/>
            <person name="Rodriguez-R L.M."/>
            <person name="Kovalovszki A."/>
            <person name="Ziels R.M."/>
            <person name="Maus I."/>
            <person name="Zhu X."/>
            <person name="Kougias P.G."/>
            <person name="Basile A."/>
            <person name="Luo G."/>
            <person name="Schluter A."/>
            <person name="Konstantinidis K.T."/>
            <person name="Angelidaki I."/>
        </authorList>
    </citation>
    <scope>NUCLEOTIDE SEQUENCE [LARGE SCALE GENOMIC DNA]</scope>
    <source>
        <strain evidence="13">AS05jafATM_4</strain>
    </source>
</reference>
<evidence type="ECO:0000256" key="4">
    <source>
        <dbReference type="ARBA" id="ARBA00050450"/>
    </source>
</evidence>
<dbReference type="Proteomes" id="UP000553059">
    <property type="component" value="Unassembled WGS sequence"/>
</dbReference>
<name>A0A7C6Z6J0_9FIRM</name>
<comment type="function">
    <text evidence="10">Catalyzes the activation of phenylacetic acid (PA) to phenylacetyl-CoA (PA-CoA).</text>
</comment>
<dbReference type="EMBL" id="DUTF01000352">
    <property type="protein sequence ID" value="HHY28310.1"/>
    <property type="molecule type" value="Genomic_DNA"/>
</dbReference>
<dbReference type="FunFam" id="3.40.50.12780:FF:000016">
    <property type="entry name" value="Phenylacetate-coenzyme A ligase"/>
    <property type="match status" value="1"/>
</dbReference>
<organism evidence="13 14">
    <name type="scientific">Desulfitobacterium dehalogenans</name>
    <dbReference type="NCBI Taxonomy" id="36854"/>
    <lineage>
        <taxon>Bacteria</taxon>
        <taxon>Bacillati</taxon>
        <taxon>Bacillota</taxon>
        <taxon>Clostridia</taxon>
        <taxon>Eubacteriales</taxon>
        <taxon>Desulfitobacteriaceae</taxon>
        <taxon>Desulfitobacterium</taxon>
    </lineage>
</organism>
<evidence type="ECO:0000256" key="3">
    <source>
        <dbReference type="ARBA" id="ARBA00022741"/>
    </source>
</evidence>
<comment type="subunit">
    <text evidence="1">Monomer.</text>
</comment>
<dbReference type="AlphaFoldDB" id="A0A7C6Z6J0"/>
<keyword evidence="2 10" id="KW-0436">Ligase</keyword>
<dbReference type="Pfam" id="PF00501">
    <property type="entry name" value="AMP-binding"/>
    <property type="match status" value="1"/>
</dbReference>
<dbReference type="CDD" id="cd05913">
    <property type="entry name" value="PaaK"/>
    <property type="match status" value="1"/>
</dbReference>
<evidence type="ECO:0000259" key="11">
    <source>
        <dbReference type="Pfam" id="PF00501"/>
    </source>
</evidence>
<comment type="pathway">
    <text evidence="5 10">Aromatic compound metabolism; phenylacetate degradation.</text>
</comment>
<dbReference type="InterPro" id="IPR045851">
    <property type="entry name" value="AMP-bd_C_sf"/>
</dbReference>
<evidence type="ECO:0000259" key="12">
    <source>
        <dbReference type="Pfam" id="PF14535"/>
    </source>
</evidence>
<dbReference type="UniPathway" id="UPA00930"/>
<evidence type="ECO:0000256" key="6">
    <source>
        <dbReference type="ARBA" id="ARBA00061566"/>
    </source>
</evidence>
<dbReference type="InterPro" id="IPR042099">
    <property type="entry name" value="ANL_N_sf"/>
</dbReference>
<evidence type="ECO:0000256" key="2">
    <source>
        <dbReference type="ARBA" id="ARBA00022598"/>
    </source>
</evidence>
<evidence type="ECO:0000256" key="9">
    <source>
        <dbReference type="ARBA" id="ARBA00075111"/>
    </source>
</evidence>
<evidence type="ECO:0000256" key="5">
    <source>
        <dbReference type="ARBA" id="ARBA00060591"/>
    </source>
</evidence>